<evidence type="ECO:0000313" key="1">
    <source>
        <dbReference type="EMBL" id="MCI95222.1"/>
    </source>
</evidence>
<feature type="non-terminal residue" evidence="1">
    <location>
        <position position="46"/>
    </location>
</feature>
<dbReference type="Proteomes" id="UP000265520">
    <property type="component" value="Unassembled WGS sequence"/>
</dbReference>
<keyword evidence="2" id="KW-1185">Reference proteome</keyword>
<proteinExistence type="predicted"/>
<name>A0A392W690_9FABA</name>
<evidence type="ECO:0000313" key="2">
    <source>
        <dbReference type="Proteomes" id="UP000265520"/>
    </source>
</evidence>
<dbReference type="EMBL" id="LXQA011379954">
    <property type="protein sequence ID" value="MCI95222.1"/>
    <property type="molecule type" value="Genomic_DNA"/>
</dbReference>
<organism evidence="1 2">
    <name type="scientific">Trifolium medium</name>
    <dbReference type="NCBI Taxonomy" id="97028"/>
    <lineage>
        <taxon>Eukaryota</taxon>
        <taxon>Viridiplantae</taxon>
        <taxon>Streptophyta</taxon>
        <taxon>Embryophyta</taxon>
        <taxon>Tracheophyta</taxon>
        <taxon>Spermatophyta</taxon>
        <taxon>Magnoliopsida</taxon>
        <taxon>eudicotyledons</taxon>
        <taxon>Gunneridae</taxon>
        <taxon>Pentapetalae</taxon>
        <taxon>rosids</taxon>
        <taxon>fabids</taxon>
        <taxon>Fabales</taxon>
        <taxon>Fabaceae</taxon>
        <taxon>Papilionoideae</taxon>
        <taxon>50 kb inversion clade</taxon>
        <taxon>NPAAA clade</taxon>
        <taxon>Hologalegina</taxon>
        <taxon>IRL clade</taxon>
        <taxon>Trifolieae</taxon>
        <taxon>Trifolium</taxon>
    </lineage>
</organism>
<protein>
    <submittedName>
        <fullName evidence="1">Uncharacterized protein</fullName>
    </submittedName>
</protein>
<sequence>MVYSTLRPETIMYPRCKSVVPCCRSNATRNRMAIKLVDGYSTNHAE</sequence>
<reference evidence="1 2" key="1">
    <citation type="journal article" date="2018" name="Front. Plant Sci.">
        <title>Red Clover (Trifolium pratense) and Zigzag Clover (T. medium) - A Picture of Genomic Similarities and Differences.</title>
        <authorList>
            <person name="Dluhosova J."/>
            <person name="Istvanek J."/>
            <person name="Nedelnik J."/>
            <person name="Repkova J."/>
        </authorList>
    </citation>
    <scope>NUCLEOTIDE SEQUENCE [LARGE SCALE GENOMIC DNA]</scope>
    <source>
        <strain evidence="2">cv. 10/8</strain>
        <tissue evidence="1">Leaf</tissue>
    </source>
</reference>
<accession>A0A392W690</accession>
<comment type="caution">
    <text evidence="1">The sequence shown here is derived from an EMBL/GenBank/DDBJ whole genome shotgun (WGS) entry which is preliminary data.</text>
</comment>
<dbReference type="AlphaFoldDB" id="A0A392W690"/>